<feature type="transmembrane region" description="Helical" evidence="1">
    <location>
        <begin position="38"/>
        <end position="56"/>
    </location>
</feature>
<gene>
    <name evidence="2" type="ORF">A2519_08825</name>
</gene>
<evidence type="ECO:0000313" key="2">
    <source>
        <dbReference type="EMBL" id="OGK06360.1"/>
    </source>
</evidence>
<proteinExistence type="predicted"/>
<feature type="transmembrane region" description="Helical" evidence="1">
    <location>
        <begin position="203"/>
        <end position="231"/>
    </location>
</feature>
<dbReference type="Proteomes" id="UP000179243">
    <property type="component" value="Unassembled WGS sequence"/>
</dbReference>
<name>A0A1F7FI49_UNCRA</name>
<feature type="transmembrane region" description="Helical" evidence="1">
    <location>
        <begin position="68"/>
        <end position="90"/>
    </location>
</feature>
<reference evidence="2 3" key="1">
    <citation type="journal article" date="2016" name="Nat. Commun.">
        <title>Thousands of microbial genomes shed light on interconnected biogeochemical processes in an aquifer system.</title>
        <authorList>
            <person name="Anantharaman K."/>
            <person name="Brown C.T."/>
            <person name="Hug L.A."/>
            <person name="Sharon I."/>
            <person name="Castelle C.J."/>
            <person name="Probst A.J."/>
            <person name="Thomas B.C."/>
            <person name="Singh A."/>
            <person name="Wilkins M.J."/>
            <person name="Karaoz U."/>
            <person name="Brodie E.L."/>
            <person name="Williams K.H."/>
            <person name="Hubbard S.S."/>
            <person name="Banfield J.F."/>
        </authorList>
    </citation>
    <scope>NUCLEOTIDE SEQUENCE [LARGE SCALE GENOMIC DNA]</scope>
</reference>
<feature type="transmembrane region" description="Helical" evidence="1">
    <location>
        <begin position="151"/>
        <end position="171"/>
    </location>
</feature>
<feature type="transmembrane region" description="Helical" evidence="1">
    <location>
        <begin position="102"/>
        <end position="124"/>
    </location>
</feature>
<keyword evidence="1" id="KW-0812">Transmembrane</keyword>
<dbReference type="AlphaFoldDB" id="A0A1F7FI49"/>
<accession>A0A1F7FI49</accession>
<feature type="transmembrane region" description="Helical" evidence="1">
    <location>
        <begin position="178"/>
        <end position="197"/>
    </location>
</feature>
<keyword evidence="1" id="KW-1133">Transmembrane helix</keyword>
<protein>
    <submittedName>
        <fullName evidence="2">Uncharacterized protein</fullName>
    </submittedName>
</protein>
<sequence>MCNHIFIVTSIYSNEGLTQKTAEKADVRHLGRLSLARTFSLTVVLAGLAVIAGWIFQIGVLTSISPSWVSMKFTTAIAFVLSGITLYLLTKARTGEFDLVQVALSMISFTLALLMGLFIFSAFLRVHTGLEDLFVIDPGSPTCVVPGRPSMLTMLNFILIAVAGMLAVFNTVKLSRKLRAIGIIVGSIGLIAIIGYISGTPVLFYYIAGFNTAMALHTAALFVLLGIGLACI</sequence>
<comment type="caution">
    <text evidence="2">The sequence shown here is derived from an EMBL/GenBank/DDBJ whole genome shotgun (WGS) entry which is preliminary data.</text>
</comment>
<organism evidence="2 3">
    <name type="scientific">Candidatus Raymondbacteria bacterium RIFOXYD12_FULL_49_13</name>
    <dbReference type="NCBI Taxonomy" id="1817890"/>
    <lineage>
        <taxon>Bacteria</taxon>
        <taxon>Raymondiibacteriota</taxon>
    </lineage>
</organism>
<evidence type="ECO:0000256" key="1">
    <source>
        <dbReference type="SAM" id="Phobius"/>
    </source>
</evidence>
<evidence type="ECO:0000313" key="3">
    <source>
        <dbReference type="Proteomes" id="UP000179243"/>
    </source>
</evidence>
<keyword evidence="1" id="KW-0472">Membrane</keyword>
<dbReference type="EMBL" id="MFYX01000033">
    <property type="protein sequence ID" value="OGK06360.1"/>
    <property type="molecule type" value="Genomic_DNA"/>
</dbReference>